<dbReference type="Pfam" id="PF07883">
    <property type="entry name" value="Cupin_2"/>
    <property type="match status" value="1"/>
</dbReference>
<proteinExistence type="predicted"/>
<dbReference type="InterPro" id="IPR013096">
    <property type="entry name" value="Cupin_2"/>
</dbReference>
<dbReference type="SUPFAM" id="SSF51182">
    <property type="entry name" value="RmlC-like cupins"/>
    <property type="match status" value="1"/>
</dbReference>
<organism evidence="2 3">
    <name type="scientific">Actinoalloteichus caeruleus DSM 43889</name>
    <dbReference type="NCBI Taxonomy" id="1120930"/>
    <lineage>
        <taxon>Bacteria</taxon>
        <taxon>Bacillati</taxon>
        <taxon>Actinomycetota</taxon>
        <taxon>Actinomycetes</taxon>
        <taxon>Pseudonocardiales</taxon>
        <taxon>Pseudonocardiaceae</taxon>
        <taxon>Actinoalloteichus</taxon>
        <taxon>Actinoalloteichus cyanogriseus</taxon>
    </lineage>
</organism>
<evidence type="ECO:0000313" key="2">
    <source>
        <dbReference type="EMBL" id="MCP2331816.1"/>
    </source>
</evidence>
<protein>
    <submittedName>
        <fullName evidence="2">Uncharacterized protein, RmlC-like cupin domain</fullName>
    </submittedName>
</protein>
<dbReference type="EMBL" id="AUBJ02000001">
    <property type="protein sequence ID" value="MCP2331816.1"/>
    <property type="molecule type" value="Genomic_DNA"/>
</dbReference>
<feature type="domain" description="Cupin type-2" evidence="1">
    <location>
        <begin position="46"/>
        <end position="118"/>
    </location>
</feature>
<evidence type="ECO:0000313" key="3">
    <source>
        <dbReference type="Proteomes" id="UP000791080"/>
    </source>
</evidence>
<reference evidence="2 3" key="1">
    <citation type="submission" date="2022-06" db="EMBL/GenBank/DDBJ databases">
        <title>Genomic Encyclopedia of Type Strains, Phase I: the one thousand microbial genomes (KMG-I) project.</title>
        <authorList>
            <person name="Kyrpides N."/>
        </authorList>
    </citation>
    <scope>NUCLEOTIDE SEQUENCE [LARGE SCALE GENOMIC DNA]</scope>
    <source>
        <strain evidence="2 3">DSM 43889</strain>
    </source>
</reference>
<dbReference type="InterPro" id="IPR014710">
    <property type="entry name" value="RmlC-like_jellyroll"/>
</dbReference>
<sequence>MSVIGDDGWHLARAGTGDAAQGPQGQLLTTTISQEICGASQLGAGLVHMPPGHHSRAHLHRDAELIVHVIEGNAVTLLGERLERVVFHDPGDTLFIAPGVPHAAVNLSRSHPIRAIEVRGDQCFNADVVPLPELDEIVGHAATRLQDEFAGDARPTER</sequence>
<gene>
    <name evidence="2" type="ORF">G443_002086</name>
</gene>
<dbReference type="Gene3D" id="2.60.120.10">
    <property type="entry name" value="Jelly Rolls"/>
    <property type="match status" value="1"/>
</dbReference>
<dbReference type="RefSeq" id="WP_051313802.1">
    <property type="nucleotide sequence ID" value="NZ_AUBJ02000001.1"/>
</dbReference>
<accession>A0ABT1JI42</accession>
<name>A0ABT1JI42_ACTCY</name>
<comment type="caution">
    <text evidence="2">The sequence shown here is derived from an EMBL/GenBank/DDBJ whole genome shotgun (WGS) entry which is preliminary data.</text>
</comment>
<dbReference type="Proteomes" id="UP000791080">
    <property type="component" value="Unassembled WGS sequence"/>
</dbReference>
<dbReference type="InterPro" id="IPR011051">
    <property type="entry name" value="RmlC_Cupin_sf"/>
</dbReference>
<evidence type="ECO:0000259" key="1">
    <source>
        <dbReference type="Pfam" id="PF07883"/>
    </source>
</evidence>
<keyword evidence="3" id="KW-1185">Reference proteome</keyword>